<keyword evidence="2" id="KW-1185">Reference proteome</keyword>
<organism evidence="1 2">
    <name type="scientific">Gigaspora margarita</name>
    <dbReference type="NCBI Taxonomy" id="4874"/>
    <lineage>
        <taxon>Eukaryota</taxon>
        <taxon>Fungi</taxon>
        <taxon>Fungi incertae sedis</taxon>
        <taxon>Mucoromycota</taxon>
        <taxon>Glomeromycotina</taxon>
        <taxon>Glomeromycetes</taxon>
        <taxon>Diversisporales</taxon>
        <taxon>Gigasporaceae</taxon>
        <taxon>Gigaspora</taxon>
    </lineage>
</organism>
<comment type="caution">
    <text evidence="1">The sequence shown here is derived from an EMBL/GenBank/DDBJ whole genome shotgun (WGS) entry which is preliminary data.</text>
</comment>
<accession>A0ABN7X7P7</accession>
<feature type="non-terminal residue" evidence="1">
    <location>
        <position position="41"/>
    </location>
</feature>
<name>A0ABN7X7P7_GIGMA</name>
<gene>
    <name evidence="1" type="ORF">GMARGA_LOCUS39631</name>
</gene>
<sequence>QYEYSLGSNYLSACKQCKSTSRNIGPSGLAWTYCQDCEENG</sequence>
<evidence type="ECO:0000313" key="1">
    <source>
        <dbReference type="EMBL" id="CAG8849282.1"/>
    </source>
</evidence>
<evidence type="ECO:0000313" key="2">
    <source>
        <dbReference type="Proteomes" id="UP000789901"/>
    </source>
</evidence>
<dbReference type="EMBL" id="CAJVQB010095516">
    <property type="protein sequence ID" value="CAG8849282.1"/>
    <property type="molecule type" value="Genomic_DNA"/>
</dbReference>
<proteinExistence type="predicted"/>
<protein>
    <submittedName>
        <fullName evidence="1">37775_t:CDS:1</fullName>
    </submittedName>
</protein>
<reference evidence="1 2" key="1">
    <citation type="submission" date="2021-06" db="EMBL/GenBank/DDBJ databases">
        <authorList>
            <person name="Kallberg Y."/>
            <person name="Tangrot J."/>
            <person name="Rosling A."/>
        </authorList>
    </citation>
    <scope>NUCLEOTIDE SEQUENCE [LARGE SCALE GENOMIC DNA]</scope>
    <source>
        <strain evidence="1 2">120-4 pot B 10/14</strain>
    </source>
</reference>
<feature type="non-terminal residue" evidence="1">
    <location>
        <position position="1"/>
    </location>
</feature>
<dbReference type="Proteomes" id="UP000789901">
    <property type="component" value="Unassembled WGS sequence"/>
</dbReference>